<dbReference type="Gene3D" id="3.30.40.10">
    <property type="entry name" value="Zinc/RING finger domain, C3HC4 (zinc finger)"/>
    <property type="match status" value="1"/>
</dbReference>
<name>A0AAV0Y300_9HEMI</name>
<gene>
    <name evidence="6" type="ORF">MEUPH1_LOCUS27980</name>
</gene>
<dbReference type="Pfam" id="PF13920">
    <property type="entry name" value="zf-C3HC4_3"/>
    <property type="match status" value="1"/>
</dbReference>
<proteinExistence type="predicted"/>
<dbReference type="EMBL" id="CARXXK010001195">
    <property type="protein sequence ID" value="CAI6374343.1"/>
    <property type="molecule type" value="Genomic_DNA"/>
</dbReference>
<organism evidence="6 7">
    <name type="scientific">Macrosiphum euphorbiae</name>
    <name type="common">potato aphid</name>
    <dbReference type="NCBI Taxonomy" id="13131"/>
    <lineage>
        <taxon>Eukaryota</taxon>
        <taxon>Metazoa</taxon>
        <taxon>Ecdysozoa</taxon>
        <taxon>Arthropoda</taxon>
        <taxon>Hexapoda</taxon>
        <taxon>Insecta</taxon>
        <taxon>Pterygota</taxon>
        <taxon>Neoptera</taxon>
        <taxon>Paraneoptera</taxon>
        <taxon>Hemiptera</taxon>
        <taxon>Sternorrhyncha</taxon>
        <taxon>Aphidomorpha</taxon>
        <taxon>Aphidoidea</taxon>
        <taxon>Aphididae</taxon>
        <taxon>Macrosiphini</taxon>
        <taxon>Macrosiphum</taxon>
    </lineage>
</organism>
<accession>A0AAV0Y300</accession>
<dbReference type="PANTHER" id="PTHR47160">
    <property type="entry name" value="PUTATIVE-RELATED"/>
    <property type="match status" value="1"/>
</dbReference>
<keyword evidence="1 3" id="KW-0479">Metal-binding</keyword>
<dbReference type="InterPro" id="IPR013083">
    <property type="entry name" value="Znf_RING/FYVE/PHD"/>
</dbReference>
<protein>
    <recommendedName>
        <fullName evidence="5">RING-type domain-containing protein</fullName>
    </recommendedName>
</protein>
<feature type="compositionally biased region" description="Acidic residues" evidence="4">
    <location>
        <begin position="479"/>
        <end position="490"/>
    </location>
</feature>
<dbReference type="Gene3D" id="2.20.25.240">
    <property type="match status" value="1"/>
</dbReference>
<evidence type="ECO:0000256" key="2">
    <source>
        <dbReference type="ARBA" id="ARBA00022833"/>
    </source>
</evidence>
<sequence length="562" mass="64639">MEYNGYTYDNNGKRKGITYYKCAKSNNVCCPGTAKKNVDGSIVEIKPHLPTHIRSMNENGNLMKIFKNILKNRAKNENVSLKSIYDEESRRHTVAAALYPWSSAESIMRFARRSSLPTLPQSLQDLATQFDDGSLNRFTCCDIILFQGCITDTDGKKSVIFACRQLINHVLANNITEIHADSTFKVVPVNMGKQLLSIHCMIENYSIPIVYALMETKSRNSYQCIVNFMKTNLFPGLRPRIIVTDYESALRDTLLTLGTEETRAIGCWFHHNQAVWKKMKSLHYLNLVNSNTLALKSLKMLMSLPLLPAANIEEGFILIKSFAIHHGVPMNNLFNYYQRYWIQRVGPNVLSVNGTPRRTNNNIESFHNALRYKFSVTHPSLWVFLSELCGLSKNYHNIVRQLDNGLQPTRNLKSKFLINSKRIKLAVEQHDAGIISSWQFLVKCSHSSTTYEERLRRWALDIEVQDILQDQECEHEQEHEPEEQEQEEQEQEHRQDIQVQTNSTCLTCMIVTAGNNVPQYIALPCGHAWICETCVSMLNEQYPKRCPICRADCDTYQRIFYG</sequence>
<feature type="domain" description="RING-type" evidence="5">
    <location>
        <begin position="505"/>
        <end position="550"/>
    </location>
</feature>
<evidence type="ECO:0000313" key="7">
    <source>
        <dbReference type="Proteomes" id="UP001160148"/>
    </source>
</evidence>
<dbReference type="Pfam" id="PF10551">
    <property type="entry name" value="MULE"/>
    <property type="match status" value="1"/>
</dbReference>
<dbReference type="InterPro" id="IPR018289">
    <property type="entry name" value="MULE_transposase_dom"/>
</dbReference>
<dbReference type="AlphaFoldDB" id="A0AAV0Y300"/>
<dbReference type="SMART" id="SM00184">
    <property type="entry name" value="RING"/>
    <property type="match status" value="1"/>
</dbReference>
<keyword evidence="2" id="KW-0862">Zinc</keyword>
<dbReference type="GO" id="GO:0008270">
    <property type="term" value="F:zinc ion binding"/>
    <property type="evidence" value="ECO:0007669"/>
    <property type="project" value="UniProtKB-KW"/>
</dbReference>
<dbReference type="InterPro" id="IPR001841">
    <property type="entry name" value="Znf_RING"/>
</dbReference>
<comment type="caution">
    <text evidence="6">The sequence shown here is derived from an EMBL/GenBank/DDBJ whole genome shotgun (WGS) entry which is preliminary data.</text>
</comment>
<dbReference type="PANTHER" id="PTHR47160:SF10">
    <property type="entry name" value="MULE TRANSPOSASE DOMAIN-CONTAINING PROTEIN"/>
    <property type="match status" value="1"/>
</dbReference>
<evidence type="ECO:0000313" key="6">
    <source>
        <dbReference type="EMBL" id="CAI6374343.1"/>
    </source>
</evidence>
<keyword evidence="1 3" id="KW-0863">Zinc-finger</keyword>
<dbReference type="PROSITE" id="PS50089">
    <property type="entry name" value="ZF_RING_2"/>
    <property type="match status" value="1"/>
</dbReference>
<evidence type="ECO:0000256" key="1">
    <source>
        <dbReference type="ARBA" id="ARBA00022771"/>
    </source>
</evidence>
<dbReference type="Proteomes" id="UP001160148">
    <property type="component" value="Unassembled WGS sequence"/>
</dbReference>
<dbReference type="SUPFAM" id="SSF57850">
    <property type="entry name" value="RING/U-box"/>
    <property type="match status" value="1"/>
</dbReference>
<evidence type="ECO:0000256" key="4">
    <source>
        <dbReference type="SAM" id="MobiDB-lite"/>
    </source>
</evidence>
<feature type="region of interest" description="Disordered" evidence="4">
    <location>
        <begin position="473"/>
        <end position="496"/>
    </location>
</feature>
<reference evidence="6 7" key="1">
    <citation type="submission" date="2023-01" db="EMBL/GenBank/DDBJ databases">
        <authorList>
            <person name="Whitehead M."/>
        </authorList>
    </citation>
    <scope>NUCLEOTIDE SEQUENCE [LARGE SCALE GENOMIC DNA]</scope>
</reference>
<evidence type="ECO:0000256" key="3">
    <source>
        <dbReference type="PROSITE-ProRule" id="PRU00175"/>
    </source>
</evidence>
<evidence type="ECO:0000259" key="5">
    <source>
        <dbReference type="PROSITE" id="PS50089"/>
    </source>
</evidence>
<keyword evidence="7" id="KW-1185">Reference proteome</keyword>